<reference evidence="4" key="2">
    <citation type="submission" date="2024-10" db="UniProtKB">
        <authorList>
            <consortium name="RefSeq"/>
        </authorList>
    </citation>
    <scope>NUCLEOTIDE SEQUENCE [LARGE SCALE GENOMIC DNA]</scope>
    <source>
        <strain evidence="4">cv. Zhongzhi No. 13</strain>
    </source>
</reference>
<dbReference type="GeneID" id="105162094"/>
<dbReference type="PANTHER" id="PTHR43205">
    <property type="entry name" value="PROSTAGLANDIN REDUCTASE"/>
    <property type="match status" value="1"/>
</dbReference>
<dbReference type="InParanoid" id="A0A6I9T829"/>
<sequence>MKKMELPNKQIILKNYVQGWPKESDFELKMGVASTEIPEGSRGVFVKNIYLACDPYMCHLMRSQRKSLFILNSIVPGTVIKGCGVAKVIKSAYPELKEGDYVWGIIGWEEFSLVLNPEMILNKIQNKDVPLSYYAGILGMPGLAAYAGFHEICRPKQGEVVYVSSAAGGVGHLVGQFAKIMGCYVVGSASTQQKVNLLKTKLGFDDAFNYKEGHDLGAQLRKHFPKGIDIYFDNVGGEMLDEVLLHMNIHGRVALSGMISQYNLSKPQGIHNLFSLIENRLTMRGFVERDYVHMHPQYGEWAAQKLQEKKLIYLQDMAIGLENAASAFVGIYHGRNIGKQIIRVAVDD</sequence>
<dbReference type="Gene3D" id="3.90.180.10">
    <property type="entry name" value="Medium-chain alcohol dehydrogenases, catalytic domain"/>
    <property type="match status" value="1"/>
</dbReference>
<dbReference type="KEGG" id="sind:105162094"/>
<dbReference type="RefSeq" id="XP_011078333.2">
    <property type="nucleotide sequence ID" value="XM_011080031.2"/>
</dbReference>
<dbReference type="Pfam" id="PF16884">
    <property type="entry name" value="ADH_N_2"/>
    <property type="match status" value="1"/>
</dbReference>
<gene>
    <name evidence="5" type="primary">LOC105162094</name>
</gene>
<dbReference type="InterPro" id="IPR036291">
    <property type="entry name" value="NAD(P)-bd_dom_sf"/>
</dbReference>
<evidence type="ECO:0000256" key="1">
    <source>
        <dbReference type="ARBA" id="ARBA00023002"/>
    </source>
</evidence>
<proteinExistence type="predicted"/>
<dbReference type="OrthoDB" id="809632at2759"/>
<dbReference type="FunFam" id="3.40.50.720:FF:000121">
    <property type="entry name" value="Prostaglandin reductase 2"/>
    <property type="match status" value="1"/>
</dbReference>
<reference evidence="5" key="1">
    <citation type="journal article" date="2012" name="BMC Genomics">
        <title>Development and validation of genic-SSR markers in sesame by RNA-seq.</title>
        <authorList>
            <person name="Zhang H."/>
            <person name="Wei L."/>
            <person name="Miao H."/>
            <person name="Zhang T."/>
            <person name="Wang C."/>
        </authorList>
    </citation>
    <scope>NUCLEOTIDE SEQUENCE</scope>
</reference>
<dbReference type="Gene3D" id="3.40.50.720">
    <property type="entry name" value="NAD(P)-binding Rossmann-like Domain"/>
    <property type="match status" value="1"/>
</dbReference>
<accession>A0A6I9T829</accession>
<dbReference type="SUPFAM" id="SSF51735">
    <property type="entry name" value="NAD(P)-binding Rossmann-fold domains"/>
    <property type="match status" value="1"/>
</dbReference>
<evidence type="ECO:0000259" key="3">
    <source>
        <dbReference type="Pfam" id="PF16884"/>
    </source>
</evidence>
<keyword evidence="1" id="KW-0560">Oxidoreductase</keyword>
<keyword evidence="4" id="KW-1185">Reference proteome</keyword>
<organism evidence="4 5">
    <name type="scientific">Sesamum indicum</name>
    <name type="common">Oriental sesame</name>
    <name type="synonym">Sesamum orientale</name>
    <dbReference type="NCBI Taxonomy" id="4182"/>
    <lineage>
        <taxon>Eukaryota</taxon>
        <taxon>Viridiplantae</taxon>
        <taxon>Streptophyta</taxon>
        <taxon>Embryophyta</taxon>
        <taxon>Tracheophyta</taxon>
        <taxon>Spermatophyta</taxon>
        <taxon>Magnoliopsida</taxon>
        <taxon>eudicotyledons</taxon>
        <taxon>Gunneridae</taxon>
        <taxon>Pentapetalae</taxon>
        <taxon>asterids</taxon>
        <taxon>lamiids</taxon>
        <taxon>Lamiales</taxon>
        <taxon>Pedaliaceae</taxon>
        <taxon>Sesamum</taxon>
    </lineage>
</organism>
<dbReference type="InterPro" id="IPR045010">
    <property type="entry name" value="MDR_fam"/>
</dbReference>
<dbReference type="Pfam" id="PF00107">
    <property type="entry name" value="ADH_zinc_N"/>
    <property type="match status" value="1"/>
</dbReference>
<reference evidence="5" key="3">
    <citation type="submission" date="2025-08" db="UniProtKB">
        <authorList>
            <consortium name="RefSeq"/>
        </authorList>
    </citation>
    <scope>IDENTIFICATION</scope>
</reference>
<protein>
    <submittedName>
        <fullName evidence="5">2-alkenal reductase (NADP(+)-dependent)</fullName>
    </submittedName>
</protein>
<dbReference type="Proteomes" id="UP000504604">
    <property type="component" value="Linkage group LG1"/>
</dbReference>
<dbReference type="InterPro" id="IPR011032">
    <property type="entry name" value="GroES-like_sf"/>
</dbReference>
<dbReference type="AlphaFoldDB" id="A0A6I9T829"/>
<evidence type="ECO:0000259" key="2">
    <source>
        <dbReference type="Pfam" id="PF00107"/>
    </source>
</evidence>
<dbReference type="SUPFAM" id="SSF50129">
    <property type="entry name" value="GroES-like"/>
    <property type="match status" value="1"/>
</dbReference>
<dbReference type="InterPro" id="IPR013149">
    <property type="entry name" value="ADH-like_C"/>
</dbReference>
<evidence type="ECO:0000313" key="5">
    <source>
        <dbReference type="RefSeq" id="XP_011078333.2"/>
    </source>
</evidence>
<dbReference type="GO" id="GO:0032440">
    <property type="term" value="F:2-alkenal reductase [NAD(P)H] activity"/>
    <property type="evidence" value="ECO:0007669"/>
    <property type="project" value="TreeGrafter"/>
</dbReference>
<feature type="domain" description="Oxidoreductase N-terminal" evidence="3">
    <location>
        <begin position="9"/>
        <end position="114"/>
    </location>
</feature>
<dbReference type="InterPro" id="IPR041694">
    <property type="entry name" value="ADH_N_2"/>
</dbReference>
<name>A0A6I9T829_SESIN</name>
<evidence type="ECO:0000313" key="4">
    <source>
        <dbReference type="Proteomes" id="UP000504604"/>
    </source>
</evidence>
<dbReference type="PANTHER" id="PTHR43205:SF73">
    <property type="entry name" value="2-ALKENAL REDUCTASE (NADP(+)-DEPENDENT)-LIKE"/>
    <property type="match status" value="1"/>
</dbReference>
<feature type="domain" description="Alcohol dehydrogenase-like C-terminal" evidence="2">
    <location>
        <begin position="169"/>
        <end position="292"/>
    </location>
</feature>